<dbReference type="AlphaFoldDB" id="A0A2S6CAC0"/>
<organism evidence="1 2">
    <name type="scientific">Cercospora berteroae</name>
    <dbReference type="NCBI Taxonomy" id="357750"/>
    <lineage>
        <taxon>Eukaryota</taxon>
        <taxon>Fungi</taxon>
        <taxon>Dikarya</taxon>
        <taxon>Ascomycota</taxon>
        <taxon>Pezizomycotina</taxon>
        <taxon>Dothideomycetes</taxon>
        <taxon>Dothideomycetidae</taxon>
        <taxon>Mycosphaerellales</taxon>
        <taxon>Mycosphaerellaceae</taxon>
        <taxon>Cercospora</taxon>
    </lineage>
</organism>
<proteinExistence type="predicted"/>
<evidence type="ECO:0000313" key="1">
    <source>
        <dbReference type="EMBL" id="PPJ56666.1"/>
    </source>
</evidence>
<gene>
    <name evidence="1" type="ORF">CBER1_01819</name>
</gene>
<protein>
    <submittedName>
        <fullName evidence="1">Uncharacterized protein</fullName>
    </submittedName>
</protein>
<sequence length="147" mass="17215">MDETTSLRERLESLSQELYNIIYDLTSVAPLEVVYVDKGYRPPHVLHVDRKSRKDFVPSYYRNTTFFFTDEEVFNKWIAPLKYFPPYAFRTRYLAIDMPGSLRDRLATYTRIRKRFMYFGSGLHVIASGDAKALELFSKAKSTGGKF</sequence>
<keyword evidence="2" id="KW-1185">Reference proteome</keyword>
<accession>A0A2S6CAC0</accession>
<dbReference type="EMBL" id="PNEN01000515">
    <property type="protein sequence ID" value="PPJ56666.1"/>
    <property type="molecule type" value="Genomic_DNA"/>
</dbReference>
<evidence type="ECO:0000313" key="2">
    <source>
        <dbReference type="Proteomes" id="UP000237631"/>
    </source>
</evidence>
<dbReference type="OrthoDB" id="3650741at2759"/>
<comment type="caution">
    <text evidence="1">The sequence shown here is derived from an EMBL/GenBank/DDBJ whole genome shotgun (WGS) entry which is preliminary data.</text>
</comment>
<name>A0A2S6CAC0_9PEZI</name>
<dbReference type="Proteomes" id="UP000237631">
    <property type="component" value="Unassembled WGS sequence"/>
</dbReference>
<reference evidence="2" key="1">
    <citation type="journal article" date="2017" name="bioRxiv">
        <title>Conservation of a gene cluster reveals novel cercosporin biosynthetic mechanisms and extends production to the genus Colletotrichum.</title>
        <authorList>
            <person name="de Jonge R."/>
            <person name="Ebert M.K."/>
            <person name="Huitt-Roehl C.R."/>
            <person name="Pal P."/>
            <person name="Suttle J.C."/>
            <person name="Spanner R.E."/>
            <person name="Neubauer J.D."/>
            <person name="Jurick W.M.II."/>
            <person name="Stott K.A."/>
            <person name="Secor G.A."/>
            <person name="Thomma B.P.H.J."/>
            <person name="Van de Peer Y."/>
            <person name="Townsend C.A."/>
            <person name="Bolton M.D."/>
        </authorList>
    </citation>
    <scope>NUCLEOTIDE SEQUENCE [LARGE SCALE GENOMIC DNA]</scope>
    <source>
        <strain evidence="2">CBS538.71</strain>
    </source>
</reference>